<dbReference type="GO" id="GO:0110154">
    <property type="term" value="P:RNA decapping"/>
    <property type="evidence" value="ECO:0007669"/>
    <property type="project" value="TreeGrafter"/>
</dbReference>
<feature type="domain" description="Calcineurin-like phosphoesterase" evidence="1">
    <location>
        <begin position="25"/>
        <end position="217"/>
    </location>
</feature>
<dbReference type="InterPro" id="IPR004843">
    <property type="entry name" value="Calcineurin-like_PHP"/>
</dbReference>
<comment type="caution">
    <text evidence="2">The sequence shown here is derived from an EMBL/GenBank/DDBJ whole genome shotgun (WGS) entry which is preliminary data.</text>
</comment>
<dbReference type="SUPFAM" id="SSF56300">
    <property type="entry name" value="Metallo-dependent phosphatases"/>
    <property type="match status" value="1"/>
</dbReference>
<dbReference type="PANTHER" id="PTHR42850:SF4">
    <property type="entry name" value="ZINC-DEPENDENT ENDOPOLYPHOSPHATASE"/>
    <property type="match status" value="1"/>
</dbReference>
<dbReference type="GO" id="GO:0016791">
    <property type="term" value="F:phosphatase activity"/>
    <property type="evidence" value="ECO:0007669"/>
    <property type="project" value="TreeGrafter"/>
</dbReference>
<dbReference type="GO" id="GO:0008803">
    <property type="term" value="F:bis(5'-nucleosyl)-tetraphosphatase (symmetrical) activity"/>
    <property type="evidence" value="ECO:0007669"/>
    <property type="project" value="TreeGrafter"/>
</dbReference>
<dbReference type="PANTHER" id="PTHR42850">
    <property type="entry name" value="METALLOPHOSPHOESTERASE"/>
    <property type="match status" value="1"/>
</dbReference>
<dbReference type="InterPro" id="IPR050126">
    <property type="entry name" value="Ap4A_hydrolase"/>
</dbReference>
<sequence>MLAKIRNLLGRAPSARPPELPAGQRVYAIGDIHGRLDLFERLIEAIERDDSQRAFAQPGNSRGLVILLGDLIDRGPDSAGVLARARELARQREVEFIQGNHEEMLLVSREKLDAFRSFLKFGGRETILSYGMDPDFVREAELEDLHGAAMEAIPQQDFDFIDGFQKMIRLGDYIFVHAGVRPGTPLENQLGHDCRWIREPFLSHSGEFGGFVVHGHTITEEPDVRGNRIGIDTGAYMHGRLTAIALEGSERWFIQACESDDGITVQVADEE</sequence>
<dbReference type="Proteomes" id="UP000249082">
    <property type="component" value="Unassembled WGS sequence"/>
</dbReference>
<accession>A0A2W5NZE7</accession>
<name>A0A2W5NZE7_9SPHN</name>
<dbReference type="AlphaFoldDB" id="A0A2W5NZE7"/>
<dbReference type="Pfam" id="PF00149">
    <property type="entry name" value="Metallophos"/>
    <property type="match status" value="1"/>
</dbReference>
<dbReference type="Gene3D" id="3.60.21.10">
    <property type="match status" value="1"/>
</dbReference>
<proteinExistence type="predicted"/>
<reference evidence="2 3" key="1">
    <citation type="submission" date="2017-08" db="EMBL/GenBank/DDBJ databases">
        <title>Infants hospitalized years apart are colonized by the same room-sourced microbial strains.</title>
        <authorList>
            <person name="Brooks B."/>
            <person name="Olm M.R."/>
            <person name="Firek B.A."/>
            <person name="Baker R."/>
            <person name="Thomas B.C."/>
            <person name="Morowitz M.J."/>
            <person name="Banfield J.F."/>
        </authorList>
    </citation>
    <scope>NUCLEOTIDE SEQUENCE [LARGE SCALE GENOMIC DNA]</scope>
    <source>
        <strain evidence="2">S2_005_002_R2_33</strain>
    </source>
</reference>
<protein>
    <submittedName>
        <fullName evidence="2">Serine/threonine protein phosphatase</fullName>
    </submittedName>
</protein>
<gene>
    <name evidence="2" type="ORF">DI555_07690</name>
</gene>
<evidence type="ECO:0000259" key="1">
    <source>
        <dbReference type="Pfam" id="PF00149"/>
    </source>
</evidence>
<evidence type="ECO:0000313" key="3">
    <source>
        <dbReference type="Proteomes" id="UP000249082"/>
    </source>
</evidence>
<dbReference type="InterPro" id="IPR029052">
    <property type="entry name" value="Metallo-depent_PP-like"/>
</dbReference>
<organism evidence="2 3">
    <name type="scientific">Novosphingobium pentaromativorans</name>
    <dbReference type="NCBI Taxonomy" id="205844"/>
    <lineage>
        <taxon>Bacteria</taxon>
        <taxon>Pseudomonadati</taxon>
        <taxon>Pseudomonadota</taxon>
        <taxon>Alphaproteobacteria</taxon>
        <taxon>Sphingomonadales</taxon>
        <taxon>Sphingomonadaceae</taxon>
        <taxon>Novosphingobium</taxon>
    </lineage>
</organism>
<dbReference type="EMBL" id="QFPX01000005">
    <property type="protein sequence ID" value="PZQ55885.1"/>
    <property type="molecule type" value="Genomic_DNA"/>
</dbReference>
<dbReference type="GO" id="GO:0005737">
    <property type="term" value="C:cytoplasm"/>
    <property type="evidence" value="ECO:0007669"/>
    <property type="project" value="TreeGrafter"/>
</dbReference>
<evidence type="ECO:0000313" key="2">
    <source>
        <dbReference type="EMBL" id="PZQ55885.1"/>
    </source>
</evidence>